<dbReference type="InterPro" id="IPR036388">
    <property type="entry name" value="WH-like_DNA-bd_sf"/>
</dbReference>
<dbReference type="InterPro" id="IPR036390">
    <property type="entry name" value="WH_DNA-bd_sf"/>
</dbReference>
<accession>A0ABN2VAR7</accession>
<name>A0ABN2VAR7_9ACTN</name>
<dbReference type="PANTHER" id="PTHR33221:SF5">
    <property type="entry name" value="HTH-TYPE TRANSCRIPTIONAL REGULATOR ISCR"/>
    <property type="match status" value="1"/>
</dbReference>
<dbReference type="RefSeq" id="WP_344670679.1">
    <property type="nucleotide sequence ID" value="NZ_BAAAQN010000065.1"/>
</dbReference>
<proteinExistence type="predicted"/>
<dbReference type="Gene3D" id="1.10.10.10">
    <property type="entry name" value="Winged helix-like DNA-binding domain superfamily/Winged helix DNA-binding domain"/>
    <property type="match status" value="1"/>
</dbReference>
<dbReference type="NCBIfam" id="TIGR00738">
    <property type="entry name" value="rrf2_super"/>
    <property type="match status" value="1"/>
</dbReference>
<evidence type="ECO:0000256" key="1">
    <source>
        <dbReference type="ARBA" id="ARBA00023125"/>
    </source>
</evidence>
<keyword evidence="1" id="KW-0238">DNA-binding</keyword>
<dbReference type="PROSITE" id="PS51197">
    <property type="entry name" value="HTH_RRF2_2"/>
    <property type="match status" value="1"/>
</dbReference>
<organism evidence="2 3">
    <name type="scientific">Catenulispora yoronensis</name>
    <dbReference type="NCBI Taxonomy" id="450799"/>
    <lineage>
        <taxon>Bacteria</taxon>
        <taxon>Bacillati</taxon>
        <taxon>Actinomycetota</taxon>
        <taxon>Actinomycetes</taxon>
        <taxon>Catenulisporales</taxon>
        <taxon>Catenulisporaceae</taxon>
        <taxon>Catenulispora</taxon>
    </lineage>
</organism>
<dbReference type="EMBL" id="BAAAQN010000065">
    <property type="protein sequence ID" value="GAA2056610.1"/>
    <property type="molecule type" value="Genomic_DNA"/>
</dbReference>
<gene>
    <name evidence="2" type="ORF">GCM10009839_77220</name>
</gene>
<dbReference type="SUPFAM" id="SSF46785">
    <property type="entry name" value="Winged helix' DNA-binding domain"/>
    <property type="match status" value="1"/>
</dbReference>
<evidence type="ECO:0000313" key="3">
    <source>
        <dbReference type="Proteomes" id="UP001500751"/>
    </source>
</evidence>
<sequence length="151" mass="16324">MQISAKADYAVRVMLELAAHGPGLVKSAVPIEHQDLPRKFVETILVDLRRADLIRSHRGAGGGHVLARPASTISIGEIVRAIDGPLAEVRGMRPHEAEYVNAAEHLTEVWVAARAALRKILDETSLAQVLSGKLPAHVRRMAGGPEAWAPR</sequence>
<evidence type="ECO:0000313" key="2">
    <source>
        <dbReference type="EMBL" id="GAA2056610.1"/>
    </source>
</evidence>
<dbReference type="Proteomes" id="UP001500751">
    <property type="component" value="Unassembled WGS sequence"/>
</dbReference>
<comment type="caution">
    <text evidence="2">The sequence shown here is derived from an EMBL/GenBank/DDBJ whole genome shotgun (WGS) entry which is preliminary data.</text>
</comment>
<keyword evidence="3" id="KW-1185">Reference proteome</keyword>
<protein>
    <submittedName>
        <fullName evidence="2">RrF2 family transcriptional regulator</fullName>
    </submittedName>
</protein>
<dbReference type="InterPro" id="IPR000944">
    <property type="entry name" value="Tscrpt_reg_Rrf2"/>
</dbReference>
<dbReference type="Pfam" id="PF02082">
    <property type="entry name" value="Rrf2"/>
    <property type="match status" value="1"/>
</dbReference>
<reference evidence="2 3" key="1">
    <citation type="journal article" date="2019" name="Int. J. Syst. Evol. Microbiol.">
        <title>The Global Catalogue of Microorganisms (GCM) 10K type strain sequencing project: providing services to taxonomists for standard genome sequencing and annotation.</title>
        <authorList>
            <consortium name="The Broad Institute Genomics Platform"/>
            <consortium name="The Broad Institute Genome Sequencing Center for Infectious Disease"/>
            <person name="Wu L."/>
            <person name="Ma J."/>
        </authorList>
    </citation>
    <scope>NUCLEOTIDE SEQUENCE [LARGE SCALE GENOMIC DNA]</scope>
    <source>
        <strain evidence="2 3">JCM 16014</strain>
    </source>
</reference>
<dbReference type="PANTHER" id="PTHR33221">
    <property type="entry name" value="WINGED HELIX-TURN-HELIX TRANSCRIPTIONAL REGULATOR, RRF2 FAMILY"/>
    <property type="match status" value="1"/>
</dbReference>